<evidence type="ECO:0000313" key="6">
    <source>
        <dbReference type="EMBL" id="EQD69193.1"/>
    </source>
</evidence>
<feature type="non-terminal residue" evidence="6">
    <location>
        <position position="1"/>
    </location>
</feature>
<dbReference type="GO" id="GO:0065002">
    <property type="term" value="P:intracellular protein transmembrane transport"/>
    <property type="evidence" value="ECO:0007669"/>
    <property type="project" value="TreeGrafter"/>
</dbReference>
<evidence type="ECO:0000256" key="4">
    <source>
        <dbReference type="ARBA" id="ARBA00023136"/>
    </source>
</evidence>
<dbReference type="PRINTS" id="PR01840">
    <property type="entry name" value="TATCFAMILY"/>
</dbReference>
<name>T1BL05_9ZZZZ</name>
<accession>T1BL05</accession>
<comment type="caution">
    <text evidence="6">The sequence shown here is derived from an EMBL/GenBank/DDBJ whole genome shotgun (WGS) entry which is preliminary data.</text>
</comment>
<feature type="transmembrane region" description="Helical" evidence="5">
    <location>
        <begin position="155"/>
        <end position="180"/>
    </location>
</feature>
<dbReference type="GO" id="GO:0043953">
    <property type="term" value="P:protein transport by the Tat complex"/>
    <property type="evidence" value="ECO:0007669"/>
    <property type="project" value="TreeGrafter"/>
</dbReference>
<reference evidence="6" key="1">
    <citation type="submission" date="2013-08" db="EMBL/GenBank/DDBJ databases">
        <authorList>
            <person name="Mendez C."/>
            <person name="Richter M."/>
            <person name="Ferrer M."/>
            <person name="Sanchez J."/>
        </authorList>
    </citation>
    <scope>NUCLEOTIDE SEQUENCE</scope>
</reference>
<evidence type="ECO:0000256" key="2">
    <source>
        <dbReference type="ARBA" id="ARBA00022692"/>
    </source>
</evidence>
<feature type="transmembrane region" description="Helical" evidence="5">
    <location>
        <begin position="114"/>
        <end position="135"/>
    </location>
</feature>
<keyword evidence="3 5" id="KW-1133">Transmembrane helix</keyword>
<dbReference type="Pfam" id="PF00902">
    <property type="entry name" value="TatC"/>
    <property type="match status" value="1"/>
</dbReference>
<gene>
    <name evidence="6" type="ORF">B1B_05440</name>
</gene>
<comment type="subcellular location">
    <subcellularLocation>
        <location evidence="1">Membrane</location>
        <topology evidence="1">Multi-pass membrane protein</topology>
    </subcellularLocation>
</comment>
<dbReference type="HAMAP" id="MF_00902">
    <property type="entry name" value="TatC"/>
    <property type="match status" value="1"/>
</dbReference>
<evidence type="ECO:0000256" key="3">
    <source>
        <dbReference type="ARBA" id="ARBA00022989"/>
    </source>
</evidence>
<dbReference type="GO" id="GO:0033281">
    <property type="term" value="C:TAT protein transport complex"/>
    <property type="evidence" value="ECO:0007669"/>
    <property type="project" value="TreeGrafter"/>
</dbReference>
<proteinExistence type="inferred from homology"/>
<dbReference type="InterPro" id="IPR002033">
    <property type="entry name" value="TatC"/>
</dbReference>
<sequence>VEEEDIQYFKSVRDFFVVFLVFDIRYVTLFGFRFPFIYPDIFRNVGAQFLTAIEAHVLPKGFTILTINPTDGVVADFYSCLFLATVFSIPVIVDQTAKFLTPGLKGNEVAALKSVVVPGSLLFISGALIGLWIFLPEILRIFLDYDIGLNAQPYISISSFVSFMLIYVLGFGLAFEVPVFMTMLTRFGVVSAEFWSSKWRYAIVGALIIGLILSPGVIGFTMMAVAIPIIALYFGGIYFARRAERKQEAEKQVLVDA</sequence>
<dbReference type="EMBL" id="AUZY01003448">
    <property type="protein sequence ID" value="EQD69193.1"/>
    <property type="molecule type" value="Genomic_DNA"/>
</dbReference>
<evidence type="ECO:0000256" key="1">
    <source>
        <dbReference type="ARBA" id="ARBA00004141"/>
    </source>
</evidence>
<dbReference type="PANTHER" id="PTHR30371:SF0">
    <property type="entry name" value="SEC-INDEPENDENT PROTEIN TRANSLOCASE PROTEIN TATC, CHLOROPLASTIC-RELATED"/>
    <property type="match status" value="1"/>
</dbReference>
<protein>
    <submittedName>
        <fullName evidence="6">Sec-independent periplasmic protein translocase</fullName>
    </submittedName>
</protein>
<dbReference type="PANTHER" id="PTHR30371">
    <property type="entry name" value="SEC-INDEPENDENT PROTEIN TRANSLOCASE PROTEIN TATC"/>
    <property type="match status" value="1"/>
</dbReference>
<feature type="transmembrane region" description="Helical" evidence="5">
    <location>
        <begin position="15"/>
        <end position="36"/>
    </location>
</feature>
<organism evidence="6">
    <name type="scientific">mine drainage metagenome</name>
    <dbReference type="NCBI Taxonomy" id="410659"/>
    <lineage>
        <taxon>unclassified sequences</taxon>
        <taxon>metagenomes</taxon>
        <taxon>ecological metagenomes</taxon>
    </lineage>
</organism>
<feature type="transmembrane region" description="Helical" evidence="5">
    <location>
        <begin position="201"/>
        <end position="218"/>
    </location>
</feature>
<evidence type="ECO:0000256" key="5">
    <source>
        <dbReference type="SAM" id="Phobius"/>
    </source>
</evidence>
<keyword evidence="2 5" id="KW-0812">Transmembrane</keyword>
<keyword evidence="4 5" id="KW-0472">Membrane</keyword>
<feature type="transmembrane region" description="Helical" evidence="5">
    <location>
        <begin position="75"/>
        <end position="93"/>
    </location>
</feature>
<reference evidence="6" key="2">
    <citation type="journal article" date="2014" name="ISME J.">
        <title>Microbial stratification in low pH oxic and suboxic macroscopic growths along an acid mine drainage.</title>
        <authorList>
            <person name="Mendez-Garcia C."/>
            <person name="Mesa V."/>
            <person name="Sprenger R.R."/>
            <person name="Richter M."/>
            <person name="Diez M.S."/>
            <person name="Solano J."/>
            <person name="Bargiela R."/>
            <person name="Golyshina O.V."/>
            <person name="Manteca A."/>
            <person name="Ramos J.L."/>
            <person name="Gallego J.R."/>
            <person name="Llorente I."/>
            <person name="Martins Dos Santos V.A."/>
            <person name="Jensen O.N."/>
            <person name="Pelaez A.I."/>
            <person name="Sanchez J."/>
            <person name="Ferrer M."/>
        </authorList>
    </citation>
    <scope>NUCLEOTIDE SEQUENCE</scope>
</reference>
<dbReference type="AlphaFoldDB" id="T1BL05"/>
<dbReference type="GO" id="GO:0009977">
    <property type="term" value="F:proton motive force dependent protein transmembrane transporter activity"/>
    <property type="evidence" value="ECO:0007669"/>
    <property type="project" value="TreeGrafter"/>
</dbReference>